<dbReference type="EMBL" id="BSOA01000003">
    <property type="protein sequence ID" value="GLQ87229.1"/>
    <property type="molecule type" value="Genomic_DNA"/>
</dbReference>
<proteinExistence type="predicted"/>
<dbReference type="Proteomes" id="UP001156627">
    <property type="component" value="Unassembled WGS sequence"/>
</dbReference>
<protein>
    <submittedName>
        <fullName evidence="1">Uncharacterized protein</fullName>
    </submittedName>
</protein>
<evidence type="ECO:0000313" key="1">
    <source>
        <dbReference type="EMBL" id="GLQ87229.1"/>
    </source>
</evidence>
<name>A0ABQ5X991_9GAMM</name>
<comment type="caution">
    <text evidence="1">The sequence shown here is derived from an EMBL/GenBank/DDBJ whole genome shotgun (WGS) entry which is preliminary data.</text>
</comment>
<keyword evidence="2" id="KW-1185">Reference proteome</keyword>
<organism evidence="1 2">
    <name type="scientific">Dyella flagellata</name>
    <dbReference type="NCBI Taxonomy" id="1867833"/>
    <lineage>
        <taxon>Bacteria</taxon>
        <taxon>Pseudomonadati</taxon>
        <taxon>Pseudomonadota</taxon>
        <taxon>Gammaproteobacteria</taxon>
        <taxon>Lysobacterales</taxon>
        <taxon>Rhodanobacteraceae</taxon>
        <taxon>Dyella</taxon>
    </lineage>
</organism>
<accession>A0ABQ5X991</accession>
<evidence type="ECO:0000313" key="2">
    <source>
        <dbReference type="Proteomes" id="UP001156627"/>
    </source>
</evidence>
<reference evidence="2" key="1">
    <citation type="journal article" date="2019" name="Int. J. Syst. Evol. Microbiol.">
        <title>The Global Catalogue of Microorganisms (GCM) 10K type strain sequencing project: providing services to taxonomists for standard genome sequencing and annotation.</title>
        <authorList>
            <consortium name="The Broad Institute Genomics Platform"/>
            <consortium name="The Broad Institute Genome Sequencing Center for Infectious Disease"/>
            <person name="Wu L."/>
            <person name="Ma J."/>
        </authorList>
    </citation>
    <scope>NUCLEOTIDE SEQUENCE [LARGE SCALE GENOMIC DNA]</scope>
    <source>
        <strain evidence="2">NBRC 111981</strain>
    </source>
</reference>
<sequence>MGLLSGGTVIASPVNHDKELQAIARKCEVPRTWMKMSSDGVVSVTAPETATYGQVICMVNELKDHKIPAKSGLVSGDK</sequence>
<gene>
    <name evidence="1" type="ORF">GCM10007898_07950</name>
</gene>